<evidence type="ECO:0000313" key="7">
    <source>
        <dbReference type="Proteomes" id="UP000245699"/>
    </source>
</evidence>
<feature type="domain" description="SKI-interacting protein SKIP SNW" evidence="5">
    <location>
        <begin position="184"/>
        <end position="342"/>
    </location>
</feature>
<feature type="region of interest" description="Disordered" evidence="4">
    <location>
        <begin position="337"/>
        <end position="417"/>
    </location>
</feature>
<comment type="subunit">
    <text evidence="3">Associated with the spliceosome.</text>
</comment>
<evidence type="ECO:0000313" key="6">
    <source>
        <dbReference type="EMBL" id="PVU97975.1"/>
    </source>
</evidence>
<comment type="function">
    <text evidence="3">Involved in pre-mRNA splicing.</text>
</comment>
<dbReference type="InterPro" id="IPR017862">
    <property type="entry name" value="SKI-int_prot_SKIP"/>
</dbReference>
<sequence length="582" mass="65772">MSTLSSLLPEPRFNSRAGDETVAEEEFAIQQSNSKEIVSKKRTIPPYGKRQGWTPKTLEDFGDGGAYPEILIGQYPLRMGIKSTKKGKVLSKQVDSEGNIKYDAIAKYGHGENRIVQSEFKEIVPLRERLGVNDDNVMQERPDEDTIMETAERTRQAIEKKIQGKLASAKPLGGRNQMEPGISYIRYTPNESAPDANSGISQRIIRMSEMPVDPMEPPKFKHKRIPGAPPSPPAPVLHSPPRPVSVEEQKAWVIPPCISNWKNAKGYTIPLDKRLAADGRGLQEVKINDNFAKLSEAMLAAERHAREEVRQRALMQQNLARKEKENKEEHLRMLAQRAREERSGVNAGIPSRNRNNEELDYKNSREKGYSSNSETEVEESSRGRVPPHNREDDDEVRKREEIRREKQKELRRDLRMSKMGTEAKAKYMAKVENRDISEKIALGLAKPKNIAGDAMFDSRLIHRNESSGPNLNDDESYSIYDKPLLHGSNANANYRPRNIDTGEEDAAFAETINKSLEVDRFGNGMGSKVKDNRKQKSGNVRANPVEFEKEDIFGVNQFLNEAKLGLKRGKDGDDRSPKKHKG</sequence>
<feature type="region of interest" description="Disordered" evidence="4">
    <location>
        <begin position="39"/>
        <end position="59"/>
    </location>
</feature>
<dbReference type="EMBL" id="MBFT01000092">
    <property type="protein sequence ID" value="PVU97975.1"/>
    <property type="molecule type" value="Genomic_DNA"/>
</dbReference>
<keyword evidence="7" id="KW-1185">Reference proteome</keyword>
<organism evidence="6 7">
    <name type="scientific">Furculomyces boomerangus</name>
    <dbReference type="NCBI Taxonomy" id="61424"/>
    <lineage>
        <taxon>Eukaryota</taxon>
        <taxon>Fungi</taxon>
        <taxon>Fungi incertae sedis</taxon>
        <taxon>Zoopagomycota</taxon>
        <taxon>Kickxellomycotina</taxon>
        <taxon>Harpellomycetes</taxon>
        <taxon>Harpellales</taxon>
        <taxon>Harpellaceae</taxon>
        <taxon>Furculomyces</taxon>
    </lineage>
</organism>
<evidence type="ECO:0000256" key="4">
    <source>
        <dbReference type="SAM" id="MobiDB-lite"/>
    </source>
</evidence>
<comment type="similarity">
    <text evidence="1 3">Belongs to the SNW family.</text>
</comment>
<feature type="compositionally biased region" description="Basic and acidic residues" evidence="4">
    <location>
        <begin position="388"/>
        <end position="417"/>
    </location>
</feature>
<keyword evidence="3" id="KW-0747">Spliceosome</keyword>
<evidence type="ECO:0000256" key="2">
    <source>
        <dbReference type="ARBA" id="ARBA00022160"/>
    </source>
</evidence>
<gene>
    <name evidence="6" type="ORF">BB559_001818</name>
</gene>
<dbReference type="GO" id="GO:0000398">
    <property type="term" value="P:mRNA splicing, via spliceosome"/>
    <property type="evidence" value="ECO:0007669"/>
    <property type="project" value="InterPro"/>
</dbReference>
<feature type="region of interest" description="Disordered" evidence="4">
    <location>
        <begin position="520"/>
        <end position="543"/>
    </location>
</feature>
<proteinExistence type="inferred from homology"/>
<keyword evidence="3" id="KW-0507">mRNA processing</keyword>
<name>A0A2T9Z045_9FUNG</name>
<keyword evidence="3" id="KW-0508">mRNA splicing</keyword>
<feature type="region of interest" description="Disordered" evidence="4">
    <location>
        <begin position="1"/>
        <end position="21"/>
    </location>
</feature>
<dbReference type="STRING" id="61424.A0A2T9Z045"/>
<dbReference type="Proteomes" id="UP000245699">
    <property type="component" value="Unassembled WGS sequence"/>
</dbReference>
<dbReference type="InterPro" id="IPR004015">
    <property type="entry name" value="SKI-int_prot_SKIP_SNW-dom"/>
</dbReference>
<accession>A0A2T9Z045</accession>
<evidence type="ECO:0000256" key="3">
    <source>
        <dbReference type="RuleBase" id="RU367140"/>
    </source>
</evidence>
<comment type="subcellular location">
    <subcellularLocation>
        <location evidence="3">Nucleus</location>
    </subcellularLocation>
</comment>
<dbReference type="Pfam" id="PF02731">
    <property type="entry name" value="SKIP_SNW"/>
    <property type="match status" value="1"/>
</dbReference>
<evidence type="ECO:0000259" key="5">
    <source>
        <dbReference type="Pfam" id="PF02731"/>
    </source>
</evidence>
<dbReference type="AlphaFoldDB" id="A0A2T9Z045"/>
<dbReference type="GO" id="GO:0005681">
    <property type="term" value="C:spliceosomal complex"/>
    <property type="evidence" value="ECO:0007669"/>
    <property type="project" value="UniProtKB-UniRule"/>
</dbReference>
<evidence type="ECO:0000256" key="1">
    <source>
        <dbReference type="ARBA" id="ARBA00010197"/>
    </source>
</evidence>
<dbReference type="PANTHER" id="PTHR12096">
    <property type="entry name" value="NUCLEAR PROTEIN SKIP-RELATED"/>
    <property type="match status" value="1"/>
</dbReference>
<comment type="caution">
    <text evidence="6">The sequence shown here is derived from an EMBL/GenBank/DDBJ whole genome shotgun (WGS) entry which is preliminary data.</text>
</comment>
<feature type="compositionally biased region" description="Basic and acidic residues" evidence="4">
    <location>
        <begin position="354"/>
        <end position="368"/>
    </location>
</feature>
<protein>
    <recommendedName>
        <fullName evidence="2 3">Pre-mRNA-processing protein 45</fullName>
    </recommendedName>
</protein>
<keyword evidence="3" id="KW-0539">Nucleus</keyword>
<dbReference type="OrthoDB" id="666364at2759"/>
<reference evidence="6 7" key="1">
    <citation type="journal article" date="2018" name="MBio">
        <title>Comparative Genomics Reveals the Core Gene Toolbox for the Fungus-Insect Symbiosis.</title>
        <authorList>
            <person name="Wang Y."/>
            <person name="Stata M."/>
            <person name="Wang W."/>
            <person name="Stajich J.E."/>
            <person name="White M.M."/>
            <person name="Moncalvo J.M."/>
        </authorList>
    </citation>
    <scope>NUCLEOTIDE SEQUENCE [LARGE SCALE GENOMIC DNA]</scope>
    <source>
        <strain evidence="6 7">AUS-77-4</strain>
    </source>
</reference>